<organism evidence="2 3">
    <name type="scientific">Staphylothermus marinus (strain ATCC 43588 / DSM 3639 / JCM 9404 / F1)</name>
    <dbReference type="NCBI Taxonomy" id="399550"/>
    <lineage>
        <taxon>Archaea</taxon>
        <taxon>Thermoproteota</taxon>
        <taxon>Thermoprotei</taxon>
        <taxon>Desulfurococcales</taxon>
        <taxon>Desulfurococcaceae</taxon>
        <taxon>Staphylothermus</taxon>
    </lineage>
</organism>
<accession>A3DPK2</accession>
<feature type="transmembrane region" description="Helical" evidence="1">
    <location>
        <begin position="7"/>
        <end position="28"/>
    </location>
</feature>
<evidence type="ECO:0000313" key="2">
    <source>
        <dbReference type="EMBL" id="ABN70562.1"/>
    </source>
</evidence>
<dbReference type="STRING" id="399550.Smar_1473"/>
<dbReference type="Proteomes" id="UP000000254">
    <property type="component" value="Chromosome"/>
</dbReference>
<dbReference type="HOGENOM" id="CLU_1096747_0_0_2"/>
<dbReference type="KEGG" id="smr:Smar_1473"/>
<reference evidence="3" key="1">
    <citation type="journal article" date="2009" name="BMC Genomics">
        <title>The complete genome sequence of Staphylothermus marinus reveals differences in sulfur metabolism among heterotrophic Crenarchaeota.</title>
        <authorList>
            <person name="Anderson I.J."/>
            <person name="Dharmarajan L."/>
            <person name="Rodriguez J."/>
            <person name="Hooper S."/>
            <person name="Porat I."/>
            <person name="Ulrich L.E."/>
            <person name="Elkins J.G."/>
            <person name="Mavromatis K."/>
            <person name="Sun H."/>
            <person name="Land M."/>
            <person name="Lapidus A."/>
            <person name="Lucas S."/>
            <person name="Barry K."/>
            <person name="Huber H."/>
            <person name="Zhulin I.B."/>
            <person name="Whitman W.B."/>
            <person name="Mukhopadhyay B."/>
            <person name="Woese C."/>
            <person name="Bristow J."/>
            <person name="Kyrpides N."/>
        </authorList>
    </citation>
    <scope>NUCLEOTIDE SEQUENCE [LARGE SCALE GENOMIC DNA]</scope>
    <source>
        <strain evidence="3">ATCC 43588 / DSM 3639 / JCM 9404 / F1</strain>
    </source>
</reference>
<dbReference type="OrthoDB" id="374914at2157"/>
<gene>
    <name evidence="2" type="ordered locus">Smar_1473</name>
</gene>
<evidence type="ECO:0000256" key="1">
    <source>
        <dbReference type="SAM" id="Phobius"/>
    </source>
</evidence>
<keyword evidence="3" id="KW-1185">Reference proteome</keyword>
<keyword evidence="1" id="KW-1133">Transmembrane helix</keyword>
<keyword evidence="1" id="KW-0472">Membrane</keyword>
<protein>
    <submittedName>
        <fullName evidence="2">Uncharacterized protein</fullName>
    </submittedName>
</protein>
<dbReference type="EMBL" id="CP000575">
    <property type="protein sequence ID" value="ABN70562.1"/>
    <property type="molecule type" value="Genomic_DNA"/>
</dbReference>
<proteinExistence type="predicted"/>
<keyword evidence="1" id="KW-0812">Transmembrane</keyword>
<evidence type="ECO:0000313" key="3">
    <source>
        <dbReference type="Proteomes" id="UP000000254"/>
    </source>
</evidence>
<dbReference type="AlphaFoldDB" id="A3DPK2"/>
<sequence length="253" mass="28411">MRGISETISTVIISSVIIMVSIMIFYIATYSLTTTMQVSEYGYMKSSMINIASSIPEIIKGTSISISVPKGSVGVGYSIQNNIVYEVDVLTSSGWKNIIVDDSPSAIVIRSYNVVVTSNRIIYGINNLTVNDIAFIPTIWEYYKDGASIINFNTSRFYIHIYKVTNGTYTEIYIRIYYLQLRPKYISGPRTIMFVPGGKVIEDQINNIEGLVIREINSVTGKTIRSYEPSKLFSLGYKVNLLLSVDRLYVVMT</sequence>
<reference evidence="2 3" key="2">
    <citation type="journal article" date="2009" name="Stand. Genomic Sci.">
        <title>Complete genome sequence of Staphylothermus marinus Stetter and Fiala 1986 type strain F1.</title>
        <authorList>
            <person name="Anderson I.J."/>
            <person name="Sun H."/>
            <person name="Lapidus A."/>
            <person name="Copeland A."/>
            <person name="Glavina Del Rio T."/>
            <person name="Tice H."/>
            <person name="Dalin E."/>
            <person name="Lucas S."/>
            <person name="Barry K."/>
            <person name="Land M."/>
            <person name="Richardson P."/>
            <person name="Huber H."/>
            <person name="Kyrpides N.C."/>
        </authorList>
    </citation>
    <scope>NUCLEOTIDE SEQUENCE [LARGE SCALE GENOMIC DNA]</scope>
    <source>
        <strain evidence="3">ATCC 43588 / DSM 3639 / JCM 9404 / F1</strain>
    </source>
</reference>
<dbReference type="eggNOG" id="arCOG08836">
    <property type="taxonomic scope" value="Archaea"/>
</dbReference>
<name>A3DPK2_STAMF</name>